<dbReference type="Proteomes" id="UP001519535">
    <property type="component" value="Unassembled WGS sequence"/>
</dbReference>
<reference evidence="1 2" key="1">
    <citation type="submission" date="2021-05" db="EMBL/GenBank/DDBJ databases">
        <title>Mycobacterium acidophilum sp. nov., an extremely acid-tolerant member of the genus Mycobacterium.</title>
        <authorList>
            <person name="Xia J."/>
        </authorList>
    </citation>
    <scope>NUCLEOTIDE SEQUENCE [LARGE SCALE GENOMIC DNA]</scope>
    <source>
        <strain evidence="1 2">M1</strain>
    </source>
</reference>
<protein>
    <submittedName>
        <fullName evidence="1">Uncharacterized protein</fullName>
    </submittedName>
</protein>
<comment type="caution">
    <text evidence="1">The sequence shown here is derived from an EMBL/GenBank/DDBJ whole genome shotgun (WGS) entry which is preliminary data.</text>
</comment>
<name>A0ABS5RFZ4_9MYCO</name>
<dbReference type="NCBIfam" id="NF047719">
    <property type="entry name" value="SCO6745_fam_HTH"/>
    <property type="match status" value="1"/>
</dbReference>
<gene>
    <name evidence="1" type="ORF">KIH27_06275</name>
</gene>
<sequence length="294" mass="30395">MTVTPAKALATAIEPFAGQVYFAPECHRGYAALGFGGSPGKAGAVEMPDGAAYFCSRGSLMGQVPGEVIAAAFAVFNPAVVVPAVTHGWGLTDARAICRVRADGAVAALERVLGAAPDGLDRAVELLRRAVDGLVLAGKPLFAGVVAQGLTGEALSDAWRLADRLREYRGDVHVNAWTAAGFDGVEIGLLTELFEGLPPRSYIRTRAWSDDDLDAGDERLAARGFIRDGAITDAGREARKAIEAATDDGCAAIVANLGADLDELVRLVGPWSAQVVAAGGFPAAAGDLKLGDRN</sequence>
<keyword evidence="2" id="KW-1185">Reference proteome</keyword>
<evidence type="ECO:0000313" key="1">
    <source>
        <dbReference type="EMBL" id="MBS9533197.1"/>
    </source>
</evidence>
<proteinExistence type="predicted"/>
<accession>A0ABS5RFZ4</accession>
<organism evidence="1 2">
    <name type="scientific">Mycolicibacter acidiphilus</name>
    <dbReference type="NCBI Taxonomy" id="2835306"/>
    <lineage>
        <taxon>Bacteria</taxon>
        <taxon>Bacillati</taxon>
        <taxon>Actinomycetota</taxon>
        <taxon>Actinomycetes</taxon>
        <taxon>Mycobacteriales</taxon>
        <taxon>Mycobacteriaceae</taxon>
        <taxon>Mycolicibacter</taxon>
    </lineage>
</organism>
<dbReference type="EMBL" id="JAHCLR010000007">
    <property type="protein sequence ID" value="MBS9533197.1"/>
    <property type="molecule type" value="Genomic_DNA"/>
</dbReference>
<evidence type="ECO:0000313" key="2">
    <source>
        <dbReference type="Proteomes" id="UP001519535"/>
    </source>
</evidence>
<dbReference type="InterPro" id="IPR054058">
    <property type="entry name" value="HTH_67"/>
</dbReference>
<dbReference type="Pfam" id="PF21863">
    <property type="entry name" value="HTH_67"/>
    <property type="match status" value="1"/>
</dbReference>
<dbReference type="RefSeq" id="WP_214092080.1">
    <property type="nucleotide sequence ID" value="NZ_JAHCLR010000007.1"/>
</dbReference>